<comment type="caution">
    <text evidence="1">The sequence shown here is derived from an EMBL/GenBank/DDBJ whole genome shotgun (WGS) entry which is preliminary data.</text>
</comment>
<gene>
    <name evidence="1" type="ORF">THF1A12_470001</name>
</gene>
<organism evidence="1 2">
    <name type="scientific">Vibrio jasicida</name>
    <dbReference type="NCBI Taxonomy" id="766224"/>
    <lineage>
        <taxon>Bacteria</taxon>
        <taxon>Pseudomonadati</taxon>
        <taxon>Pseudomonadota</taxon>
        <taxon>Gammaproteobacteria</taxon>
        <taxon>Vibrionales</taxon>
        <taxon>Vibrionaceae</taxon>
        <taxon>Vibrio</taxon>
    </lineage>
</organism>
<evidence type="ECO:0000313" key="2">
    <source>
        <dbReference type="Proteomes" id="UP001295462"/>
    </source>
</evidence>
<dbReference type="EMBL" id="CAKMUD010000102">
    <property type="protein sequence ID" value="CAH1601166.1"/>
    <property type="molecule type" value="Genomic_DNA"/>
</dbReference>
<sequence>MKINLVGLALSLALVLLAQGLSLTLAIEFVTWSFESFLLRSRYL</sequence>
<evidence type="ECO:0000313" key="1">
    <source>
        <dbReference type="EMBL" id="CAH1601166.1"/>
    </source>
</evidence>
<dbReference type="Proteomes" id="UP001295462">
    <property type="component" value="Unassembled WGS sequence"/>
</dbReference>
<name>A0AAU9QUQ0_9VIBR</name>
<reference evidence="1" key="1">
    <citation type="submission" date="2022-01" db="EMBL/GenBank/DDBJ databases">
        <authorList>
            <person name="Lagorce A."/>
        </authorList>
    </citation>
    <scope>NUCLEOTIDE SEQUENCE</scope>
    <source>
        <strain evidence="1">Th15_F1_A12</strain>
    </source>
</reference>
<accession>A0AAU9QUQ0</accession>
<protein>
    <submittedName>
        <fullName evidence="1">Uncharacterized protein</fullName>
    </submittedName>
</protein>
<dbReference type="AlphaFoldDB" id="A0AAU9QUQ0"/>
<proteinExistence type="predicted"/>